<evidence type="ECO:0000256" key="4">
    <source>
        <dbReference type="ARBA" id="ARBA00022801"/>
    </source>
</evidence>
<protein>
    <submittedName>
        <fullName evidence="8">NUDIX domain containing protein</fullName>
    </submittedName>
</protein>
<dbReference type="Pfam" id="PF00293">
    <property type="entry name" value="NUDIX"/>
    <property type="match status" value="1"/>
</dbReference>
<keyword evidence="5" id="KW-0460">Magnesium</keyword>
<evidence type="ECO:0000256" key="1">
    <source>
        <dbReference type="ARBA" id="ARBA00001936"/>
    </source>
</evidence>
<dbReference type="SUPFAM" id="SSF55811">
    <property type="entry name" value="Nudix"/>
    <property type="match status" value="1"/>
</dbReference>
<dbReference type="AlphaFoldDB" id="A0A9P3PF20"/>
<dbReference type="GO" id="GO:0005739">
    <property type="term" value="C:mitochondrion"/>
    <property type="evidence" value="ECO:0007669"/>
    <property type="project" value="TreeGrafter"/>
</dbReference>
<gene>
    <name evidence="8" type="ORF">LshimejAT787_0203570</name>
</gene>
<evidence type="ECO:0000256" key="6">
    <source>
        <dbReference type="ARBA" id="ARBA00023211"/>
    </source>
</evidence>
<evidence type="ECO:0000256" key="3">
    <source>
        <dbReference type="ARBA" id="ARBA00022723"/>
    </source>
</evidence>
<comment type="cofactor">
    <cofactor evidence="1">
        <name>Mn(2+)</name>
        <dbReference type="ChEBI" id="CHEBI:29035"/>
    </cofactor>
</comment>
<dbReference type="EMBL" id="BRPK01000002">
    <property type="protein sequence ID" value="GLB34792.1"/>
    <property type="molecule type" value="Genomic_DNA"/>
</dbReference>
<evidence type="ECO:0000313" key="9">
    <source>
        <dbReference type="Proteomes" id="UP001063166"/>
    </source>
</evidence>
<dbReference type="Gene3D" id="3.90.79.10">
    <property type="entry name" value="Nucleoside Triphosphate Pyrophosphohydrolase"/>
    <property type="match status" value="1"/>
</dbReference>
<dbReference type="InterPro" id="IPR039121">
    <property type="entry name" value="NUDT19"/>
</dbReference>
<accession>A0A9P3PF20</accession>
<comment type="caution">
    <text evidence="8">The sequence shown here is derived from an EMBL/GenBank/DDBJ whole genome shotgun (WGS) entry which is preliminary data.</text>
</comment>
<dbReference type="CDD" id="cd18870">
    <property type="entry name" value="NUDIX_AcylCoAdiphos_Nudt19"/>
    <property type="match status" value="1"/>
</dbReference>
<feature type="domain" description="Nudix hydrolase" evidence="7">
    <location>
        <begin position="13"/>
        <end position="201"/>
    </location>
</feature>
<keyword evidence="3" id="KW-0479">Metal-binding</keyword>
<dbReference type="OrthoDB" id="1695362at2759"/>
<dbReference type="PANTHER" id="PTHR12318">
    <property type="entry name" value="TESTOSTERONE-REGULATED PROTEIN RP2"/>
    <property type="match status" value="1"/>
</dbReference>
<dbReference type="PANTHER" id="PTHR12318:SF0">
    <property type="entry name" value="ACYL-COENZYME A DIPHOSPHATASE NUDT19"/>
    <property type="match status" value="1"/>
</dbReference>
<evidence type="ECO:0000259" key="7">
    <source>
        <dbReference type="PROSITE" id="PS51462"/>
    </source>
</evidence>
<proteinExistence type="predicted"/>
<sequence>MAATSASPSQNMIPRPSASVIIVNSRNEVLLVHRNPQARHFGGVHVFPGGNLDKKQDVSLATTAIRETFEESGLLLASATSGSATVLSDAVLDEARMNIHAQKLNFQTFLSNHQLVPDTNSLLPFTQWITPVNVLRRFHTQFFVTFLPAASSSGFSYGAKQDRIPKPDGGQEVVSARFLHPADALSEFSEGKITFMPPQAYLLQTLAEVLQGRENTPEQRERVQTLSRGFFGRMVINPRRLGEPDAEGRTILTYEGDETRGGSKGRLHRVLVKFGKGALTSEVRLQRNFDIFTEIEPQAFAMPSKL</sequence>
<dbReference type="InterPro" id="IPR000086">
    <property type="entry name" value="NUDIX_hydrolase_dom"/>
</dbReference>
<evidence type="ECO:0000256" key="2">
    <source>
        <dbReference type="ARBA" id="ARBA00001946"/>
    </source>
</evidence>
<keyword evidence="4" id="KW-0378">Hydrolase</keyword>
<comment type="cofactor">
    <cofactor evidence="2">
        <name>Mg(2+)</name>
        <dbReference type="ChEBI" id="CHEBI:18420"/>
    </cofactor>
</comment>
<reference evidence="8" key="1">
    <citation type="submission" date="2022-07" db="EMBL/GenBank/DDBJ databases">
        <title>The genome of Lyophyllum shimeji provides insight into the initial evolution of ectomycorrhizal fungal genome.</title>
        <authorList>
            <person name="Kobayashi Y."/>
            <person name="Shibata T."/>
            <person name="Hirakawa H."/>
            <person name="Shigenobu S."/>
            <person name="Nishiyama T."/>
            <person name="Yamada A."/>
            <person name="Hasebe M."/>
            <person name="Kawaguchi M."/>
        </authorList>
    </citation>
    <scope>NUCLEOTIDE SEQUENCE</scope>
    <source>
        <strain evidence="8">AT787</strain>
    </source>
</reference>
<name>A0A9P3PF20_LYOSH</name>
<keyword evidence="9" id="KW-1185">Reference proteome</keyword>
<evidence type="ECO:0000313" key="8">
    <source>
        <dbReference type="EMBL" id="GLB34792.1"/>
    </source>
</evidence>
<evidence type="ECO:0000256" key="5">
    <source>
        <dbReference type="ARBA" id="ARBA00022842"/>
    </source>
</evidence>
<dbReference type="GO" id="GO:0046872">
    <property type="term" value="F:metal ion binding"/>
    <property type="evidence" value="ECO:0007669"/>
    <property type="project" value="UniProtKB-KW"/>
</dbReference>
<keyword evidence="6" id="KW-0464">Manganese</keyword>
<organism evidence="8 9">
    <name type="scientific">Lyophyllum shimeji</name>
    <name type="common">Hon-shimeji</name>
    <name type="synonym">Tricholoma shimeji</name>
    <dbReference type="NCBI Taxonomy" id="47721"/>
    <lineage>
        <taxon>Eukaryota</taxon>
        <taxon>Fungi</taxon>
        <taxon>Dikarya</taxon>
        <taxon>Basidiomycota</taxon>
        <taxon>Agaricomycotina</taxon>
        <taxon>Agaricomycetes</taxon>
        <taxon>Agaricomycetidae</taxon>
        <taxon>Agaricales</taxon>
        <taxon>Tricholomatineae</taxon>
        <taxon>Lyophyllaceae</taxon>
        <taxon>Lyophyllum</taxon>
    </lineage>
</organism>
<dbReference type="InterPro" id="IPR015797">
    <property type="entry name" value="NUDIX_hydrolase-like_dom_sf"/>
</dbReference>
<dbReference type="PROSITE" id="PS51462">
    <property type="entry name" value="NUDIX"/>
    <property type="match status" value="1"/>
</dbReference>
<dbReference type="GO" id="GO:0016818">
    <property type="term" value="F:hydrolase activity, acting on acid anhydrides, in phosphorus-containing anhydrides"/>
    <property type="evidence" value="ECO:0007669"/>
    <property type="project" value="InterPro"/>
</dbReference>
<dbReference type="Proteomes" id="UP001063166">
    <property type="component" value="Unassembled WGS sequence"/>
</dbReference>